<accession>A0A437C4W7</accession>
<reference evidence="1 2" key="1">
    <citation type="submission" date="2018-11" db="EMBL/GenBank/DDBJ databases">
        <authorList>
            <person name="Lopez-Roques C."/>
            <person name="Donnadieu C."/>
            <person name="Bouchez O."/>
            <person name="Klopp C."/>
            <person name="Cabau C."/>
            <person name="Zahm M."/>
        </authorList>
    </citation>
    <scope>NUCLEOTIDE SEQUENCE [LARGE SCALE GENOMIC DNA]</scope>
    <source>
        <strain evidence="1">RS831</strain>
        <tissue evidence="1">Whole body</tissue>
    </source>
</reference>
<keyword evidence="2" id="KW-1185">Reference proteome</keyword>
<evidence type="ECO:0000313" key="1">
    <source>
        <dbReference type="EMBL" id="RVE57727.1"/>
    </source>
</evidence>
<evidence type="ECO:0000313" key="2">
    <source>
        <dbReference type="Proteomes" id="UP000283210"/>
    </source>
</evidence>
<dbReference type="Proteomes" id="UP000283210">
    <property type="component" value="Chromosome 21"/>
</dbReference>
<reference evidence="1 2" key="2">
    <citation type="submission" date="2019-01" db="EMBL/GenBank/DDBJ databases">
        <title>A chromosome length genome reference of the Java medaka (oryzias javanicus).</title>
        <authorList>
            <person name="Herpin A."/>
            <person name="Takehana Y."/>
            <person name="Naruse K."/>
            <person name="Ansai S."/>
            <person name="Kawaguchi M."/>
        </authorList>
    </citation>
    <scope>NUCLEOTIDE SEQUENCE [LARGE SCALE GENOMIC DNA]</scope>
    <source>
        <strain evidence="1">RS831</strain>
        <tissue evidence="1">Whole body</tissue>
    </source>
</reference>
<name>A0A437C4W7_ORYJA</name>
<protein>
    <submittedName>
        <fullName evidence="1">Uncharacterized protein</fullName>
    </submittedName>
</protein>
<gene>
    <name evidence="1" type="ORF">OJAV_G00202140</name>
</gene>
<dbReference type="EMBL" id="CM012457">
    <property type="protein sequence ID" value="RVE57727.1"/>
    <property type="molecule type" value="Genomic_DNA"/>
</dbReference>
<dbReference type="AlphaFoldDB" id="A0A437C4W7"/>
<sequence length="114" mass="12518">MIKELSPETKTLDEDLDNSQSSAEVLISQLSVCDVLSSSKNQKLLPHDWKRPDHDCTCWPSLSSGILSSPWCGKLDSTAGLMVSPSPTAAKAGFLLQISFARNNSHDKRRYLNA</sequence>
<organism evidence="1 2">
    <name type="scientific">Oryzias javanicus</name>
    <name type="common">Javanese ricefish</name>
    <name type="synonym">Aplocheilus javanicus</name>
    <dbReference type="NCBI Taxonomy" id="123683"/>
    <lineage>
        <taxon>Eukaryota</taxon>
        <taxon>Metazoa</taxon>
        <taxon>Chordata</taxon>
        <taxon>Craniata</taxon>
        <taxon>Vertebrata</taxon>
        <taxon>Euteleostomi</taxon>
        <taxon>Actinopterygii</taxon>
        <taxon>Neopterygii</taxon>
        <taxon>Teleostei</taxon>
        <taxon>Neoteleostei</taxon>
        <taxon>Acanthomorphata</taxon>
        <taxon>Ovalentaria</taxon>
        <taxon>Atherinomorphae</taxon>
        <taxon>Beloniformes</taxon>
        <taxon>Adrianichthyidae</taxon>
        <taxon>Oryziinae</taxon>
        <taxon>Oryzias</taxon>
    </lineage>
</organism>
<proteinExistence type="predicted"/>